<dbReference type="EMBL" id="SRXT01000004">
    <property type="protein sequence ID" value="TGX53449.1"/>
    <property type="molecule type" value="Genomic_DNA"/>
</dbReference>
<evidence type="ECO:0000313" key="3">
    <source>
        <dbReference type="Proteomes" id="UP000306147"/>
    </source>
</evidence>
<dbReference type="Pfam" id="PF06674">
    <property type="entry name" value="DUF1176"/>
    <property type="match status" value="1"/>
</dbReference>
<accession>A0A4S1XAU7</accession>
<evidence type="ECO:0000313" key="2">
    <source>
        <dbReference type="EMBL" id="TGX53449.1"/>
    </source>
</evidence>
<dbReference type="OrthoDB" id="330924at2"/>
<feature type="signal peptide" evidence="1">
    <location>
        <begin position="1"/>
        <end position="17"/>
    </location>
</feature>
<dbReference type="InterPro" id="IPR009560">
    <property type="entry name" value="DUF1176"/>
</dbReference>
<dbReference type="Proteomes" id="UP000306147">
    <property type="component" value="Unassembled WGS sequence"/>
</dbReference>
<gene>
    <name evidence="2" type="ORF">E5A73_11460</name>
</gene>
<dbReference type="AlphaFoldDB" id="A0A4S1XAU7"/>
<sequence>MLTLALLLLAADPAAGASQTYGDWAVACDNLAICEMTSLMGEGDWPEDGPLAASIRRAPGPQGGFEITVDSAKATDNVALRIDGKPVAQGVPKDGAVRFGGAEAARIVAALIEGSALTLANARGTIATISLKGSSAALRFIDAGQGRAGTVTAAAAKGAKPAASVPAGPAVPRIAALRSGGTPATVSAVLRKQMEKAAGCDEDLAESDKESAVQTFALGGGATLALLPCGSGAYNINSVPFVVRGGKAAVADMDYSGDGSGEAAMLTNAWWDAKTSVLGTHAKGRGIGDCGESASYVWNGKGFRLIELRSMGECRGSINWLRTWKAEPVYR</sequence>
<reference evidence="2 3" key="1">
    <citation type="submission" date="2019-04" db="EMBL/GenBank/DDBJ databases">
        <title>Sphingomonas psychrotolerans sp. nov., isolated from soil in the Tianshan Mountains, Xinjiang, China.</title>
        <authorList>
            <person name="Luo Y."/>
            <person name="Sheng H."/>
        </authorList>
    </citation>
    <scope>NUCLEOTIDE SEQUENCE [LARGE SCALE GENOMIC DNA]</scope>
    <source>
        <strain evidence="2 3">ZFGT-11</strain>
    </source>
</reference>
<feature type="chain" id="PRO_5020711402" evidence="1">
    <location>
        <begin position="18"/>
        <end position="331"/>
    </location>
</feature>
<evidence type="ECO:0000256" key="1">
    <source>
        <dbReference type="SAM" id="SignalP"/>
    </source>
</evidence>
<keyword evidence="3" id="KW-1185">Reference proteome</keyword>
<comment type="caution">
    <text evidence="2">The sequence shown here is derived from an EMBL/GenBank/DDBJ whole genome shotgun (WGS) entry which is preliminary data.</text>
</comment>
<keyword evidence="1" id="KW-0732">Signal</keyword>
<organism evidence="2 3">
    <name type="scientific">Sphingomonas gei</name>
    <dbReference type="NCBI Taxonomy" id="1395960"/>
    <lineage>
        <taxon>Bacteria</taxon>
        <taxon>Pseudomonadati</taxon>
        <taxon>Pseudomonadota</taxon>
        <taxon>Alphaproteobacteria</taxon>
        <taxon>Sphingomonadales</taxon>
        <taxon>Sphingomonadaceae</taxon>
        <taxon>Sphingomonas</taxon>
    </lineage>
</organism>
<proteinExistence type="predicted"/>
<protein>
    <submittedName>
        <fullName evidence="2">DUF1176 domain-containing protein</fullName>
    </submittedName>
</protein>
<name>A0A4S1XAU7_9SPHN</name>